<feature type="region of interest" description="Disordered" evidence="2">
    <location>
        <begin position="266"/>
        <end position="290"/>
    </location>
</feature>
<keyword evidence="1" id="KW-0175">Coiled coil</keyword>
<feature type="coiled-coil region" evidence="1">
    <location>
        <begin position="234"/>
        <end position="261"/>
    </location>
</feature>
<gene>
    <name evidence="3" type="ORF">PCOR1329_LOCUS19042</name>
</gene>
<comment type="caution">
    <text evidence="3">The sequence shown here is derived from an EMBL/GenBank/DDBJ whole genome shotgun (WGS) entry which is preliminary data.</text>
</comment>
<evidence type="ECO:0000313" key="4">
    <source>
        <dbReference type="Proteomes" id="UP001189429"/>
    </source>
</evidence>
<protein>
    <submittedName>
        <fullName evidence="3">Uncharacterized protein</fullName>
    </submittedName>
</protein>
<evidence type="ECO:0000313" key="3">
    <source>
        <dbReference type="EMBL" id="CAK0815912.1"/>
    </source>
</evidence>
<organism evidence="3 4">
    <name type="scientific">Prorocentrum cordatum</name>
    <dbReference type="NCBI Taxonomy" id="2364126"/>
    <lineage>
        <taxon>Eukaryota</taxon>
        <taxon>Sar</taxon>
        <taxon>Alveolata</taxon>
        <taxon>Dinophyceae</taxon>
        <taxon>Prorocentrales</taxon>
        <taxon>Prorocentraceae</taxon>
        <taxon>Prorocentrum</taxon>
    </lineage>
</organism>
<evidence type="ECO:0000256" key="1">
    <source>
        <dbReference type="SAM" id="Coils"/>
    </source>
</evidence>
<feature type="region of interest" description="Disordered" evidence="2">
    <location>
        <begin position="26"/>
        <end position="60"/>
    </location>
</feature>
<keyword evidence="4" id="KW-1185">Reference proteome</keyword>
<name>A0ABN9RCZ3_9DINO</name>
<dbReference type="EMBL" id="CAUYUJ010006036">
    <property type="protein sequence ID" value="CAK0815912.1"/>
    <property type="molecule type" value="Genomic_DNA"/>
</dbReference>
<dbReference type="Proteomes" id="UP001189429">
    <property type="component" value="Unassembled WGS sequence"/>
</dbReference>
<proteinExistence type="predicted"/>
<accession>A0ABN9RCZ3</accession>
<sequence length="290" mass="30264">MHTQQKILLPLPMYVYSAGVDSAPPAQQLSPRYVPLPGTRSHKASDSTSTPSSPDAPPADEARAYLVDGSWAAFQGPESLQACYAIADFLELPSPAPDETAASFGDVGVPEELAVQGSAGTVPSVGQCVRWWAQGKSQRLCPLTGFPIGQLPYPPFKMQIGHGSAATRVLVDGKALALQLVAEGHAAVNGHTLEAPDIAALDDYLRQCKLGPFRPNKAQSLARAVARAGSAAERARARAELERFRGAAREALRRLRRIQQSRIASGGAGQARAASRGGAAAGTAGRAAAA</sequence>
<evidence type="ECO:0000256" key="2">
    <source>
        <dbReference type="SAM" id="MobiDB-lite"/>
    </source>
</evidence>
<reference evidence="3" key="1">
    <citation type="submission" date="2023-10" db="EMBL/GenBank/DDBJ databases">
        <authorList>
            <person name="Chen Y."/>
            <person name="Shah S."/>
            <person name="Dougan E. K."/>
            <person name="Thang M."/>
            <person name="Chan C."/>
        </authorList>
    </citation>
    <scope>NUCLEOTIDE SEQUENCE [LARGE SCALE GENOMIC DNA]</scope>
</reference>